<dbReference type="PROSITE" id="PS51755">
    <property type="entry name" value="OMPR_PHOB"/>
    <property type="match status" value="1"/>
</dbReference>
<dbReference type="RefSeq" id="WP_218471605.1">
    <property type="nucleotide sequence ID" value="NZ_BAABJN010000006.1"/>
</dbReference>
<reference evidence="6 7" key="1">
    <citation type="submission" date="2021-07" db="EMBL/GenBank/DDBJ databases">
        <title>Whole Genome Sequence of Nocardia Iowensis.</title>
        <authorList>
            <person name="Lamm A."/>
            <person name="Collins-Fairclough A.M."/>
            <person name="Bunk B."/>
            <person name="Sproer C."/>
        </authorList>
    </citation>
    <scope>NUCLEOTIDE SEQUENCE [LARGE SCALE GENOMIC DNA]</scope>
    <source>
        <strain evidence="6 7">NRRL 5646</strain>
    </source>
</reference>
<proteinExistence type="predicted"/>
<keyword evidence="3" id="KW-0804">Transcription</keyword>
<dbReference type="Pfam" id="PF03704">
    <property type="entry name" value="BTAD"/>
    <property type="match status" value="1"/>
</dbReference>
<evidence type="ECO:0000256" key="3">
    <source>
        <dbReference type="ARBA" id="ARBA00023163"/>
    </source>
</evidence>
<dbReference type="Pfam" id="PF00486">
    <property type="entry name" value="Trans_reg_C"/>
    <property type="match status" value="1"/>
</dbReference>
<dbReference type="CDD" id="cd00383">
    <property type="entry name" value="trans_reg_C"/>
    <property type="match status" value="1"/>
</dbReference>
<feature type="domain" description="OmpR/PhoB-type" evidence="5">
    <location>
        <begin position="10"/>
        <end position="115"/>
    </location>
</feature>
<evidence type="ECO:0000313" key="7">
    <source>
        <dbReference type="Proteomes" id="UP000694257"/>
    </source>
</evidence>
<keyword evidence="2 4" id="KW-0238">DNA-binding</keyword>
<dbReference type="PANTHER" id="PTHR35807:SF1">
    <property type="entry name" value="TRANSCRIPTIONAL REGULATOR REDD"/>
    <property type="match status" value="1"/>
</dbReference>
<keyword evidence="1" id="KW-0805">Transcription regulation</keyword>
<organism evidence="6 7">
    <name type="scientific">Nocardia iowensis</name>
    <dbReference type="NCBI Taxonomy" id="204891"/>
    <lineage>
        <taxon>Bacteria</taxon>
        <taxon>Bacillati</taxon>
        <taxon>Actinomycetota</taxon>
        <taxon>Actinomycetes</taxon>
        <taxon>Mycobacteriales</taxon>
        <taxon>Nocardiaceae</taxon>
        <taxon>Nocardia</taxon>
    </lineage>
</organism>
<evidence type="ECO:0000313" key="6">
    <source>
        <dbReference type="EMBL" id="QXN90738.1"/>
    </source>
</evidence>
<dbReference type="Proteomes" id="UP000694257">
    <property type="component" value="Chromosome"/>
</dbReference>
<accession>A0ABX8RM81</accession>
<evidence type="ECO:0000259" key="5">
    <source>
        <dbReference type="PROSITE" id="PS51755"/>
    </source>
</evidence>
<dbReference type="SMART" id="SM00862">
    <property type="entry name" value="Trans_reg_C"/>
    <property type="match status" value="1"/>
</dbReference>
<dbReference type="InterPro" id="IPR051677">
    <property type="entry name" value="AfsR-DnrI-RedD_regulator"/>
</dbReference>
<sequence>MISAHFLDASELEETEEQVKLHVLGPLRATYRGQPLDLGPLKQRRLLVALILKANNPVSREEIIESVWHRETPNSVVNLVYTYVARLRRILDPGRSSRKLSGLIVSTPTGYLLQAGADQLDLLEFNRLSIIAKEKLARGHFAESFEVMQRATELWSGGVAEDVPPAASEHSIAPMLRQQYNAMLVDLTHVASQLGRSLEVVPALTKAIQCDPLHENLHSCLMLALASSGQQAAAVRLFEEIRDRLREELGLSPGPDLQRTFQQILLQEV</sequence>
<evidence type="ECO:0000256" key="1">
    <source>
        <dbReference type="ARBA" id="ARBA00023015"/>
    </source>
</evidence>
<protein>
    <submittedName>
        <fullName evidence="6">Winged helix-turn-helix domain-containing protein</fullName>
    </submittedName>
</protein>
<dbReference type="InterPro" id="IPR001867">
    <property type="entry name" value="OmpR/PhoB-type_DNA-bd"/>
</dbReference>
<dbReference type="EMBL" id="CP078145">
    <property type="protein sequence ID" value="QXN90738.1"/>
    <property type="molecule type" value="Genomic_DNA"/>
</dbReference>
<name>A0ABX8RM81_NOCIO</name>
<dbReference type="PANTHER" id="PTHR35807">
    <property type="entry name" value="TRANSCRIPTIONAL REGULATOR REDD-RELATED"/>
    <property type="match status" value="1"/>
</dbReference>
<evidence type="ECO:0000256" key="4">
    <source>
        <dbReference type="PROSITE-ProRule" id="PRU01091"/>
    </source>
</evidence>
<keyword evidence="7" id="KW-1185">Reference proteome</keyword>
<dbReference type="CDD" id="cd15831">
    <property type="entry name" value="BTAD"/>
    <property type="match status" value="1"/>
</dbReference>
<dbReference type="SMART" id="SM01043">
    <property type="entry name" value="BTAD"/>
    <property type="match status" value="1"/>
</dbReference>
<feature type="DNA-binding region" description="OmpR/PhoB-type" evidence="4">
    <location>
        <begin position="10"/>
        <end position="115"/>
    </location>
</feature>
<evidence type="ECO:0000256" key="2">
    <source>
        <dbReference type="ARBA" id="ARBA00023125"/>
    </source>
</evidence>
<dbReference type="InterPro" id="IPR005158">
    <property type="entry name" value="BTAD"/>
</dbReference>
<gene>
    <name evidence="6" type="ORF">KV110_36020</name>
</gene>